<sequence length="297" mass="34546">MPLRPFKRSTQQQTIIQAFTWHAGDQVMETLTQLQRRYDALHTDATRLAGTTGQLSQRAATYYHLYEDSGRNHIFPLIAAHGALWASGYFAFGMKLGELLSWQYGFSPRRRQQQLDALANFAEAFREVNRRVCVEIYTTYHFTKQYGQHPLASEFVRPELLTALRRLHDANQARTKLDDFSKRAIFETHFRDEQATIVGPRIENAVAKFGWPLMRFLALMPAVRFAYFPQGRWLQFWKFDRQEERISHGLKAFDLAAAVGWQQVEQTLDHYQILPNEFFANSLAHFANLRNDLLAAT</sequence>
<proteinExistence type="predicted"/>
<comment type="caution">
    <text evidence="1">The sequence shown here is derived from an EMBL/GenBank/DDBJ whole genome shotgun (WGS) entry which is preliminary data.</text>
</comment>
<name>A0A2S8F9E2_9BACT</name>
<dbReference type="Proteomes" id="UP000239388">
    <property type="component" value="Unassembled WGS sequence"/>
</dbReference>
<evidence type="ECO:0000313" key="1">
    <source>
        <dbReference type="EMBL" id="PQO28783.1"/>
    </source>
</evidence>
<accession>A0A2S8F9E2</accession>
<organism evidence="1 2">
    <name type="scientific">Blastopirellula marina</name>
    <dbReference type="NCBI Taxonomy" id="124"/>
    <lineage>
        <taxon>Bacteria</taxon>
        <taxon>Pseudomonadati</taxon>
        <taxon>Planctomycetota</taxon>
        <taxon>Planctomycetia</taxon>
        <taxon>Pirellulales</taxon>
        <taxon>Pirellulaceae</taxon>
        <taxon>Blastopirellula</taxon>
    </lineage>
</organism>
<dbReference type="EMBL" id="PUIB01000024">
    <property type="protein sequence ID" value="PQO28783.1"/>
    <property type="molecule type" value="Genomic_DNA"/>
</dbReference>
<protein>
    <submittedName>
        <fullName evidence="1">Uncharacterized protein</fullName>
    </submittedName>
</protein>
<evidence type="ECO:0000313" key="2">
    <source>
        <dbReference type="Proteomes" id="UP000239388"/>
    </source>
</evidence>
<reference evidence="1 2" key="1">
    <citation type="submission" date="2018-02" db="EMBL/GenBank/DDBJ databases">
        <title>Comparative genomes isolates from brazilian mangrove.</title>
        <authorList>
            <person name="Araujo J.E."/>
            <person name="Taketani R.G."/>
            <person name="Silva M.C.P."/>
            <person name="Loureco M.V."/>
            <person name="Andreote F.D."/>
        </authorList>
    </citation>
    <scope>NUCLEOTIDE SEQUENCE [LARGE SCALE GENOMIC DNA]</scope>
    <source>
        <strain evidence="1 2">NAP PRIS-MGV</strain>
    </source>
</reference>
<gene>
    <name evidence="1" type="ORF">C5Y98_23680</name>
</gene>
<dbReference type="AlphaFoldDB" id="A0A2S8F9E2"/>